<dbReference type="Proteomes" id="UP000561011">
    <property type="component" value="Unassembled WGS sequence"/>
</dbReference>
<dbReference type="PANTHER" id="PTHR11122">
    <property type="entry name" value="APOSPORY-ASSOCIATED PROTEIN C-RELATED"/>
    <property type="match status" value="1"/>
</dbReference>
<keyword evidence="3 4" id="KW-0413">Isomerase</keyword>
<dbReference type="SUPFAM" id="SSF74650">
    <property type="entry name" value="Galactose mutarotase-like"/>
    <property type="match status" value="1"/>
</dbReference>
<protein>
    <recommendedName>
        <fullName evidence="4">Putative glucose-6-phosphate 1-epimerase</fullName>
        <ecNumber evidence="4">5.1.3.15</ecNumber>
    </recommendedName>
</protein>
<dbReference type="GO" id="GO:0030246">
    <property type="term" value="F:carbohydrate binding"/>
    <property type="evidence" value="ECO:0007669"/>
    <property type="project" value="UniProtKB-UniRule"/>
</dbReference>
<evidence type="ECO:0000256" key="4">
    <source>
        <dbReference type="PIRNR" id="PIRNR016020"/>
    </source>
</evidence>
<keyword evidence="8" id="KW-1185">Reference proteome</keyword>
<evidence type="ECO:0000256" key="6">
    <source>
        <dbReference type="SAM" id="MobiDB-lite"/>
    </source>
</evidence>
<dbReference type="EMBL" id="JACBYE010000014">
    <property type="protein sequence ID" value="NYS93448.1"/>
    <property type="molecule type" value="Genomic_DNA"/>
</dbReference>
<dbReference type="Gene3D" id="2.70.98.10">
    <property type="match status" value="1"/>
</dbReference>
<evidence type="ECO:0000313" key="8">
    <source>
        <dbReference type="Proteomes" id="UP000561011"/>
    </source>
</evidence>
<evidence type="ECO:0000313" key="7">
    <source>
        <dbReference type="EMBL" id="NYS93448.1"/>
    </source>
</evidence>
<name>A0A853EX59_9MICO</name>
<comment type="caution">
    <text evidence="7">The sequence shown here is derived from an EMBL/GenBank/DDBJ whole genome shotgun (WGS) entry which is preliminary data.</text>
</comment>
<dbReference type="GO" id="GO:0047938">
    <property type="term" value="F:glucose-6-phosphate 1-epimerase activity"/>
    <property type="evidence" value="ECO:0007669"/>
    <property type="project" value="UniProtKB-UniRule"/>
</dbReference>
<dbReference type="EC" id="5.1.3.15" evidence="4"/>
<sequence>MTVDGPAPAPPLTLPSTVTASRTDSGLDVLSVTNAHGSAEVYLQGAHVTGWTPTGEDPVLWLSSASSFAPGVPIRGGIPLCFPWFGPRAGDPEAPSHGYARLVPWTLTAASDDDEGTVLTFRLSVPADHAVADFEGLQADYEVRVGRSLTVVLTVTCTGETPVAFEEAQHTYLQLRDVESTTVSGLEDAGYHDKAAASPADARRPAAGVPLVPSGQVDRVYLGTTTPVSVDDGERTLVVTKTGSASTVVWSPGAEVAGRVADIAAGEWRQMVCVETCNVGDAALTLAPGESHSLGSTYTVSRDA</sequence>
<comment type="similarity">
    <text evidence="2 4">Belongs to the glucose-6-phosphate 1-epimerase family.</text>
</comment>
<feature type="region of interest" description="Disordered" evidence="6">
    <location>
        <begin position="1"/>
        <end position="20"/>
    </location>
</feature>
<feature type="active site" evidence="5">
    <location>
        <position position="275"/>
    </location>
</feature>
<proteinExistence type="inferred from homology"/>
<feature type="active site" evidence="5">
    <location>
        <position position="170"/>
    </location>
</feature>
<reference evidence="7 8" key="1">
    <citation type="submission" date="2020-07" db="EMBL/GenBank/DDBJ databases">
        <title>MOT database genomes.</title>
        <authorList>
            <person name="Joseph S."/>
            <person name="Aduse-Opoku J."/>
            <person name="Hashim A."/>
            <person name="Wade W."/>
            <person name="Curtis M."/>
        </authorList>
    </citation>
    <scope>NUCLEOTIDE SEQUENCE [LARGE SCALE GENOMIC DNA]</scope>
    <source>
        <strain evidence="7 8">DSM 100099</strain>
    </source>
</reference>
<dbReference type="Pfam" id="PF01263">
    <property type="entry name" value="Aldose_epim"/>
    <property type="match status" value="1"/>
</dbReference>
<dbReference type="InterPro" id="IPR011013">
    <property type="entry name" value="Gal_mutarotase_sf_dom"/>
</dbReference>
<evidence type="ECO:0000256" key="5">
    <source>
        <dbReference type="PIRSR" id="PIRSR016020-1"/>
    </source>
</evidence>
<dbReference type="InterPro" id="IPR025532">
    <property type="entry name" value="G6P_1-epimerase"/>
</dbReference>
<dbReference type="InterPro" id="IPR008183">
    <property type="entry name" value="Aldose_1/G6P_1-epimerase"/>
</dbReference>
<dbReference type="GO" id="GO:0005975">
    <property type="term" value="P:carbohydrate metabolic process"/>
    <property type="evidence" value="ECO:0007669"/>
    <property type="project" value="InterPro"/>
</dbReference>
<dbReference type="PIRSF" id="PIRSF016020">
    <property type="entry name" value="PHexose_mutarotase"/>
    <property type="match status" value="1"/>
</dbReference>
<evidence type="ECO:0000256" key="3">
    <source>
        <dbReference type="ARBA" id="ARBA00023235"/>
    </source>
</evidence>
<evidence type="ECO:0000256" key="2">
    <source>
        <dbReference type="ARBA" id="ARBA00005866"/>
    </source>
</evidence>
<gene>
    <name evidence="7" type="ORF">HZZ10_07900</name>
</gene>
<organism evidence="7 8">
    <name type="scientific">Sanguibacter inulinus</name>
    <dbReference type="NCBI Taxonomy" id="60922"/>
    <lineage>
        <taxon>Bacteria</taxon>
        <taxon>Bacillati</taxon>
        <taxon>Actinomycetota</taxon>
        <taxon>Actinomycetes</taxon>
        <taxon>Micrococcales</taxon>
        <taxon>Sanguibacteraceae</taxon>
        <taxon>Sanguibacter</taxon>
    </lineage>
</organism>
<dbReference type="AlphaFoldDB" id="A0A853EX59"/>
<comment type="catalytic activity">
    <reaction evidence="1">
        <text>alpha-D-glucose 6-phosphate = beta-D-glucose 6-phosphate</text>
        <dbReference type="Rhea" id="RHEA:16249"/>
        <dbReference type="ChEBI" id="CHEBI:58225"/>
        <dbReference type="ChEBI" id="CHEBI:58247"/>
        <dbReference type="EC" id="5.1.3.15"/>
    </reaction>
</comment>
<dbReference type="InterPro" id="IPR014718">
    <property type="entry name" value="GH-type_carb-bd"/>
</dbReference>
<dbReference type="PANTHER" id="PTHR11122:SF13">
    <property type="entry name" value="GLUCOSE-6-PHOSPHATE 1-EPIMERASE"/>
    <property type="match status" value="1"/>
</dbReference>
<dbReference type="CDD" id="cd09020">
    <property type="entry name" value="D-hex-6-P-epi_like"/>
    <property type="match status" value="1"/>
</dbReference>
<dbReference type="RefSeq" id="WP_179913098.1">
    <property type="nucleotide sequence ID" value="NZ_JACBYE010000014.1"/>
</dbReference>
<evidence type="ECO:0000256" key="1">
    <source>
        <dbReference type="ARBA" id="ARBA00001096"/>
    </source>
</evidence>
<accession>A0A853EX59</accession>